<dbReference type="Gene3D" id="1.10.10.60">
    <property type="entry name" value="Homeodomain-like"/>
    <property type="match status" value="2"/>
</dbReference>
<evidence type="ECO:0000256" key="3">
    <source>
        <dbReference type="ARBA" id="ARBA00023163"/>
    </source>
</evidence>
<evidence type="ECO:0000313" key="6">
    <source>
        <dbReference type="Proteomes" id="UP000632138"/>
    </source>
</evidence>
<proteinExistence type="predicted"/>
<gene>
    <name evidence="5" type="ORF">JIG36_43180</name>
</gene>
<keyword evidence="2" id="KW-0238">DNA-binding</keyword>
<dbReference type="PROSITE" id="PS01124">
    <property type="entry name" value="HTH_ARAC_FAMILY_2"/>
    <property type="match status" value="1"/>
</dbReference>
<dbReference type="PROSITE" id="PS00041">
    <property type="entry name" value="HTH_ARAC_FAMILY_1"/>
    <property type="match status" value="1"/>
</dbReference>
<dbReference type="InterPro" id="IPR018062">
    <property type="entry name" value="HTH_AraC-typ_CS"/>
</dbReference>
<sequence>MFALRRVRDHIDRHSSAALTLSDLAALGGMSRFHLVRTFRAAYGETPMRYLSRRRVAQAQELLRYANLTVTEVCMAVGYTSLGSFSSRFTELVGESPTAYQRRWAAATPHIPGCWLFMHGVIAILDKQPPVGGSSVEP</sequence>
<organism evidence="5 6">
    <name type="scientific">Paractinoplanes ovalisporus</name>
    <dbReference type="NCBI Taxonomy" id="2810368"/>
    <lineage>
        <taxon>Bacteria</taxon>
        <taxon>Bacillati</taxon>
        <taxon>Actinomycetota</taxon>
        <taxon>Actinomycetes</taxon>
        <taxon>Micromonosporales</taxon>
        <taxon>Micromonosporaceae</taxon>
        <taxon>Paractinoplanes</taxon>
    </lineage>
</organism>
<dbReference type="InterPro" id="IPR009057">
    <property type="entry name" value="Homeodomain-like_sf"/>
</dbReference>
<dbReference type="RefSeq" id="WP_203382687.1">
    <property type="nucleotide sequence ID" value="NZ_JAENHP010000025.1"/>
</dbReference>
<evidence type="ECO:0000259" key="4">
    <source>
        <dbReference type="PROSITE" id="PS01124"/>
    </source>
</evidence>
<name>A0ABS2AR42_9ACTN</name>
<evidence type="ECO:0000256" key="2">
    <source>
        <dbReference type="ARBA" id="ARBA00023125"/>
    </source>
</evidence>
<keyword evidence="1" id="KW-0805">Transcription regulation</keyword>
<accession>A0ABS2AR42</accession>
<dbReference type="InterPro" id="IPR018060">
    <property type="entry name" value="HTH_AraC"/>
</dbReference>
<feature type="domain" description="HTH araC/xylS-type" evidence="4">
    <location>
        <begin position="5"/>
        <end position="103"/>
    </location>
</feature>
<dbReference type="Pfam" id="PF12833">
    <property type="entry name" value="HTH_18"/>
    <property type="match status" value="1"/>
</dbReference>
<protein>
    <submittedName>
        <fullName evidence="5">Helix-turn-helix transcriptional regulator</fullName>
    </submittedName>
</protein>
<comment type="caution">
    <text evidence="5">The sequence shown here is derived from an EMBL/GenBank/DDBJ whole genome shotgun (WGS) entry which is preliminary data.</text>
</comment>
<evidence type="ECO:0000256" key="1">
    <source>
        <dbReference type="ARBA" id="ARBA00023015"/>
    </source>
</evidence>
<dbReference type="InterPro" id="IPR050204">
    <property type="entry name" value="AraC_XylS_family_regulators"/>
</dbReference>
<dbReference type="SMART" id="SM00342">
    <property type="entry name" value="HTH_ARAC"/>
    <property type="match status" value="1"/>
</dbReference>
<dbReference type="SUPFAM" id="SSF46689">
    <property type="entry name" value="Homeodomain-like"/>
    <property type="match status" value="2"/>
</dbReference>
<dbReference type="EMBL" id="JAENHP010000025">
    <property type="protein sequence ID" value="MBM2622327.1"/>
    <property type="molecule type" value="Genomic_DNA"/>
</dbReference>
<keyword evidence="6" id="KW-1185">Reference proteome</keyword>
<dbReference type="Proteomes" id="UP000632138">
    <property type="component" value="Unassembled WGS sequence"/>
</dbReference>
<evidence type="ECO:0000313" key="5">
    <source>
        <dbReference type="EMBL" id="MBM2622327.1"/>
    </source>
</evidence>
<dbReference type="PANTHER" id="PTHR46796">
    <property type="entry name" value="HTH-TYPE TRANSCRIPTIONAL ACTIVATOR RHAS-RELATED"/>
    <property type="match status" value="1"/>
</dbReference>
<reference evidence="5 6" key="1">
    <citation type="submission" date="2021-01" db="EMBL/GenBank/DDBJ databases">
        <title>Actinoplanes sp. nov. LDG1-06 isolated from lichen.</title>
        <authorList>
            <person name="Saeng-In P."/>
            <person name="Phongsopitanun W."/>
            <person name="Kanchanasin P."/>
            <person name="Yuki M."/>
            <person name="Kudo T."/>
            <person name="Ohkuma M."/>
            <person name="Tanasupawat S."/>
        </authorList>
    </citation>
    <scope>NUCLEOTIDE SEQUENCE [LARGE SCALE GENOMIC DNA]</scope>
    <source>
        <strain evidence="5 6">LDG1-06</strain>
    </source>
</reference>
<keyword evidence="3" id="KW-0804">Transcription</keyword>